<gene>
    <name evidence="1" type="ORF">F5Z01DRAFT_674262</name>
</gene>
<dbReference type="AlphaFoldDB" id="A0A9P7ZMX9"/>
<sequence length="95" mass="10987">MDFVFFEDPALEDASIGDLKRPFRAWFREENMPRGTRHESFIVVDDAALHASHFSLVRSFPEDSEEEGREHDKIRGRDIGTELYEALGDTSAPWM</sequence>
<dbReference type="GeneID" id="70295925"/>
<organism evidence="1 2">
    <name type="scientific">Emericellopsis atlantica</name>
    <dbReference type="NCBI Taxonomy" id="2614577"/>
    <lineage>
        <taxon>Eukaryota</taxon>
        <taxon>Fungi</taxon>
        <taxon>Dikarya</taxon>
        <taxon>Ascomycota</taxon>
        <taxon>Pezizomycotina</taxon>
        <taxon>Sordariomycetes</taxon>
        <taxon>Hypocreomycetidae</taxon>
        <taxon>Hypocreales</taxon>
        <taxon>Bionectriaceae</taxon>
        <taxon>Emericellopsis</taxon>
    </lineage>
</organism>
<dbReference type="Proteomes" id="UP000887229">
    <property type="component" value="Unassembled WGS sequence"/>
</dbReference>
<evidence type="ECO:0000313" key="2">
    <source>
        <dbReference type="Proteomes" id="UP000887229"/>
    </source>
</evidence>
<accession>A0A9P7ZMX9</accession>
<dbReference type="OrthoDB" id="4424523at2759"/>
<reference evidence="1" key="1">
    <citation type="journal article" date="2021" name="IMA Fungus">
        <title>Genomic characterization of three marine fungi, including Emericellopsis atlantica sp. nov. with signatures of a generalist lifestyle and marine biomass degradation.</title>
        <authorList>
            <person name="Hagestad O.C."/>
            <person name="Hou L."/>
            <person name="Andersen J.H."/>
            <person name="Hansen E.H."/>
            <person name="Altermark B."/>
            <person name="Li C."/>
            <person name="Kuhnert E."/>
            <person name="Cox R.J."/>
            <person name="Crous P.W."/>
            <person name="Spatafora J.W."/>
            <person name="Lail K."/>
            <person name="Amirebrahimi M."/>
            <person name="Lipzen A."/>
            <person name="Pangilinan J."/>
            <person name="Andreopoulos W."/>
            <person name="Hayes R.D."/>
            <person name="Ng V."/>
            <person name="Grigoriev I.V."/>
            <person name="Jackson S.A."/>
            <person name="Sutton T.D.S."/>
            <person name="Dobson A.D.W."/>
            <person name="Rama T."/>
        </authorList>
    </citation>
    <scope>NUCLEOTIDE SEQUENCE</scope>
    <source>
        <strain evidence="1">TS7</strain>
    </source>
</reference>
<keyword evidence="2" id="KW-1185">Reference proteome</keyword>
<protein>
    <submittedName>
        <fullName evidence="1">Uncharacterized protein</fullName>
    </submittedName>
</protein>
<evidence type="ECO:0000313" key="1">
    <source>
        <dbReference type="EMBL" id="KAG9254525.1"/>
    </source>
</evidence>
<comment type="caution">
    <text evidence="1">The sequence shown here is derived from an EMBL/GenBank/DDBJ whole genome shotgun (WGS) entry which is preliminary data.</text>
</comment>
<proteinExistence type="predicted"/>
<dbReference type="RefSeq" id="XP_046118449.1">
    <property type="nucleotide sequence ID" value="XM_046265022.1"/>
</dbReference>
<dbReference type="EMBL" id="MU251254">
    <property type="protein sequence ID" value="KAG9254525.1"/>
    <property type="molecule type" value="Genomic_DNA"/>
</dbReference>
<name>A0A9P7ZMX9_9HYPO</name>